<dbReference type="EMBL" id="MNCJ02000318">
    <property type="protein sequence ID" value="KAF5813295.1"/>
    <property type="molecule type" value="Genomic_DNA"/>
</dbReference>
<keyword evidence="2" id="KW-1185">Reference proteome</keyword>
<gene>
    <name evidence="1" type="ORF">HanXRQr2_Chr03g0096611</name>
</gene>
<name>A0A9K3JF06_HELAN</name>
<evidence type="ECO:0000313" key="2">
    <source>
        <dbReference type="Proteomes" id="UP000215914"/>
    </source>
</evidence>
<sequence>MRVHVVDDDPTCEKLLDGLLKECQYQGGIPCIHPCSIEHQVTTPIYSYS</sequence>
<proteinExistence type="predicted"/>
<reference evidence="1" key="1">
    <citation type="journal article" date="2017" name="Nature">
        <title>The sunflower genome provides insights into oil metabolism, flowering and Asterid evolution.</title>
        <authorList>
            <person name="Badouin H."/>
            <person name="Gouzy J."/>
            <person name="Grassa C.J."/>
            <person name="Murat F."/>
            <person name="Staton S.E."/>
            <person name="Cottret L."/>
            <person name="Lelandais-Briere C."/>
            <person name="Owens G.L."/>
            <person name="Carrere S."/>
            <person name="Mayjonade B."/>
            <person name="Legrand L."/>
            <person name="Gill N."/>
            <person name="Kane N.C."/>
            <person name="Bowers J.E."/>
            <person name="Hubner S."/>
            <person name="Bellec A."/>
            <person name="Berard A."/>
            <person name="Berges H."/>
            <person name="Blanchet N."/>
            <person name="Boniface M.C."/>
            <person name="Brunel D."/>
            <person name="Catrice O."/>
            <person name="Chaidir N."/>
            <person name="Claudel C."/>
            <person name="Donnadieu C."/>
            <person name="Faraut T."/>
            <person name="Fievet G."/>
            <person name="Helmstetter N."/>
            <person name="King M."/>
            <person name="Knapp S.J."/>
            <person name="Lai Z."/>
            <person name="Le Paslier M.C."/>
            <person name="Lippi Y."/>
            <person name="Lorenzon L."/>
            <person name="Mandel J.R."/>
            <person name="Marage G."/>
            <person name="Marchand G."/>
            <person name="Marquand E."/>
            <person name="Bret-Mestries E."/>
            <person name="Morien E."/>
            <person name="Nambeesan S."/>
            <person name="Nguyen T."/>
            <person name="Pegot-Espagnet P."/>
            <person name="Pouilly N."/>
            <person name="Raftis F."/>
            <person name="Sallet E."/>
            <person name="Schiex T."/>
            <person name="Thomas J."/>
            <person name="Vandecasteele C."/>
            <person name="Vares D."/>
            <person name="Vear F."/>
            <person name="Vautrin S."/>
            <person name="Crespi M."/>
            <person name="Mangin B."/>
            <person name="Burke J.M."/>
            <person name="Salse J."/>
            <person name="Munos S."/>
            <person name="Vincourt P."/>
            <person name="Rieseberg L.H."/>
            <person name="Langlade N.B."/>
        </authorList>
    </citation>
    <scope>NUCLEOTIDE SEQUENCE</scope>
    <source>
        <tissue evidence="1">Leaves</tissue>
    </source>
</reference>
<evidence type="ECO:0008006" key="3">
    <source>
        <dbReference type="Google" id="ProtNLM"/>
    </source>
</evidence>
<dbReference type="AlphaFoldDB" id="A0A9K3JF06"/>
<dbReference type="Gramene" id="mRNA:HanXRQr2_Chr03g0096611">
    <property type="protein sequence ID" value="mRNA:HanXRQr2_Chr03g0096611"/>
    <property type="gene ID" value="HanXRQr2_Chr03g0096611"/>
</dbReference>
<reference evidence="1" key="2">
    <citation type="submission" date="2020-06" db="EMBL/GenBank/DDBJ databases">
        <title>Helianthus annuus Genome sequencing and assembly Release 2.</title>
        <authorList>
            <person name="Gouzy J."/>
            <person name="Langlade N."/>
            <person name="Munos S."/>
        </authorList>
    </citation>
    <scope>NUCLEOTIDE SEQUENCE</scope>
    <source>
        <tissue evidence="1">Leaves</tissue>
    </source>
</reference>
<evidence type="ECO:0000313" key="1">
    <source>
        <dbReference type="EMBL" id="KAF5813295.1"/>
    </source>
</evidence>
<dbReference type="Proteomes" id="UP000215914">
    <property type="component" value="Unassembled WGS sequence"/>
</dbReference>
<protein>
    <recommendedName>
        <fullName evidence="3">Response regulatory domain-containing protein</fullName>
    </recommendedName>
</protein>
<accession>A0A9K3JF06</accession>
<comment type="caution">
    <text evidence="1">The sequence shown here is derived from an EMBL/GenBank/DDBJ whole genome shotgun (WGS) entry which is preliminary data.</text>
</comment>
<organism evidence="1 2">
    <name type="scientific">Helianthus annuus</name>
    <name type="common">Common sunflower</name>
    <dbReference type="NCBI Taxonomy" id="4232"/>
    <lineage>
        <taxon>Eukaryota</taxon>
        <taxon>Viridiplantae</taxon>
        <taxon>Streptophyta</taxon>
        <taxon>Embryophyta</taxon>
        <taxon>Tracheophyta</taxon>
        <taxon>Spermatophyta</taxon>
        <taxon>Magnoliopsida</taxon>
        <taxon>eudicotyledons</taxon>
        <taxon>Gunneridae</taxon>
        <taxon>Pentapetalae</taxon>
        <taxon>asterids</taxon>
        <taxon>campanulids</taxon>
        <taxon>Asterales</taxon>
        <taxon>Asteraceae</taxon>
        <taxon>Asteroideae</taxon>
        <taxon>Heliantheae alliance</taxon>
        <taxon>Heliantheae</taxon>
        <taxon>Helianthus</taxon>
    </lineage>
</organism>